<reference evidence="2 3" key="1">
    <citation type="submission" date="2017-12" db="EMBL/GenBank/DDBJ databases">
        <title>Sequencing the genomes of 1000 Actinobacteria strains.</title>
        <authorList>
            <person name="Klenk H.-P."/>
        </authorList>
    </citation>
    <scope>NUCLEOTIDE SEQUENCE [LARGE SCALE GENOMIC DNA]</scope>
    <source>
        <strain evidence="2 3">DSM 44489</strain>
    </source>
</reference>
<evidence type="ECO:0000313" key="2">
    <source>
        <dbReference type="EMBL" id="PKV80901.1"/>
    </source>
</evidence>
<feature type="compositionally biased region" description="Low complexity" evidence="1">
    <location>
        <begin position="107"/>
        <end position="125"/>
    </location>
</feature>
<dbReference type="EMBL" id="PJMW01000002">
    <property type="protein sequence ID" value="PKV80901.1"/>
    <property type="molecule type" value="Genomic_DNA"/>
</dbReference>
<dbReference type="Proteomes" id="UP000233766">
    <property type="component" value="Unassembled WGS sequence"/>
</dbReference>
<dbReference type="AlphaFoldDB" id="A0A2N3VH10"/>
<organism evidence="2 3">
    <name type="scientific">Nocardia fluminea</name>
    <dbReference type="NCBI Taxonomy" id="134984"/>
    <lineage>
        <taxon>Bacteria</taxon>
        <taxon>Bacillati</taxon>
        <taxon>Actinomycetota</taxon>
        <taxon>Actinomycetes</taxon>
        <taxon>Mycobacteriales</taxon>
        <taxon>Nocardiaceae</taxon>
        <taxon>Nocardia</taxon>
    </lineage>
</organism>
<comment type="caution">
    <text evidence="2">The sequence shown here is derived from an EMBL/GenBank/DDBJ whole genome shotgun (WGS) entry which is preliminary data.</text>
</comment>
<evidence type="ECO:0000256" key="1">
    <source>
        <dbReference type="SAM" id="MobiDB-lite"/>
    </source>
</evidence>
<evidence type="ECO:0008006" key="4">
    <source>
        <dbReference type="Google" id="ProtNLM"/>
    </source>
</evidence>
<feature type="region of interest" description="Disordered" evidence="1">
    <location>
        <begin position="96"/>
        <end position="125"/>
    </location>
</feature>
<proteinExistence type="predicted"/>
<dbReference type="RefSeq" id="WP_101466746.1">
    <property type="nucleotide sequence ID" value="NZ_PJMW01000002.1"/>
</dbReference>
<dbReference type="OrthoDB" id="4746612at2"/>
<name>A0A2N3VH10_9NOCA</name>
<sequence>MASKKPAAPSGLKPGGRKLWNDIVGKWNLRPDELRVLREAGREVDMIDALELALSKDALMIRGSMGQMVVHPIVTELRQHRATLAALLRQLKLPDADGGEAAKETRSTAARAAANARWSTRGRSA</sequence>
<keyword evidence="3" id="KW-1185">Reference proteome</keyword>
<evidence type="ECO:0000313" key="3">
    <source>
        <dbReference type="Proteomes" id="UP000233766"/>
    </source>
</evidence>
<gene>
    <name evidence="2" type="ORF">ATK86_5338</name>
</gene>
<protein>
    <recommendedName>
        <fullName evidence="4">Terminase small subunit</fullName>
    </recommendedName>
</protein>
<accession>A0A2N3VH10</accession>
<feature type="compositionally biased region" description="Basic and acidic residues" evidence="1">
    <location>
        <begin position="96"/>
        <end position="106"/>
    </location>
</feature>